<proteinExistence type="predicted"/>
<organism evidence="2 3">
    <name type="scientific">Aeromonas phage 2L372D</name>
    <dbReference type="NCBI Taxonomy" id="2588097"/>
    <lineage>
        <taxon>Viruses</taxon>
        <taxon>Duplodnaviria</taxon>
        <taxon>Heunggongvirae</taxon>
        <taxon>Uroviricota</taxon>
        <taxon>Caudoviricetes</taxon>
        <taxon>Plateaulakevirus</taxon>
        <taxon>Plateaulakevirus pv2L372D</taxon>
    </lineage>
</organism>
<reference evidence="2 3" key="1">
    <citation type="submission" date="2019-04" db="EMBL/GenBank/DDBJ databases">
        <title>Nine Novel Phages from a Plateau Lake in Southwest China Provide Insights into Aeromonas Phage Diversity.</title>
        <authorList>
            <person name="Xiao W."/>
            <person name="Bai M."/>
            <person name="Wang Y."/>
            <person name="Cui X."/>
        </authorList>
    </citation>
    <scope>NUCLEOTIDE SEQUENCE [LARGE SCALE GENOMIC DNA]</scope>
</reference>
<evidence type="ECO:0000313" key="3">
    <source>
        <dbReference type="Proteomes" id="UP000316128"/>
    </source>
</evidence>
<evidence type="ECO:0000256" key="1">
    <source>
        <dbReference type="SAM" id="Phobius"/>
    </source>
</evidence>
<keyword evidence="3" id="KW-1185">Reference proteome</keyword>
<gene>
    <name evidence="2" type="ORF">2L372D_167</name>
</gene>
<evidence type="ECO:0000313" key="2">
    <source>
        <dbReference type="EMBL" id="QDB74081.1"/>
    </source>
</evidence>
<protein>
    <submittedName>
        <fullName evidence="2">Uncharacterized protein</fullName>
    </submittedName>
</protein>
<dbReference type="EMBL" id="MK804893">
    <property type="protein sequence ID" value="QDB74081.1"/>
    <property type="molecule type" value="Genomic_DNA"/>
</dbReference>
<keyword evidence="1" id="KW-1133">Transmembrane helix</keyword>
<name>A0A4Y5TXD1_9CAUD</name>
<dbReference type="Proteomes" id="UP000316128">
    <property type="component" value="Segment"/>
</dbReference>
<feature type="transmembrane region" description="Helical" evidence="1">
    <location>
        <begin position="12"/>
        <end position="31"/>
    </location>
</feature>
<keyword evidence="1" id="KW-0472">Membrane</keyword>
<keyword evidence="1" id="KW-0812">Transmembrane</keyword>
<sequence>MKLVKLGDDSILFIPVTKLEVLSLWFLSWFVGDYGKCWNPESYPMNRRLKLEGIK</sequence>
<accession>A0A4Y5TXD1</accession>